<dbReference type="EMBL" id="JAENIK010000011">
    <property type="protein sequence ID" value="MBK1815979.1"/>
    <property type="molecule type" value="Genomic_DNA"/>
</dbReference>
<dbReference type="AlphaFoldDB" id="A0A934VC04"/>
<proteinExistence type="predicted"/>
<accession>A0A934VC04</accession>
<reference evidence="2" key="1">
    <citation type="submission" date="2021-01" db="EMBL/GenBank/DDBJ databases">
        <title>Modified the classification status of verrucomicrobia.</title>
        <authorList>
            <person name="Feng X."/>
        </authorList>
    </citation>
    <scope>NUCLEOTIDE SEQUENCE</scope>
    <source>
        <strain evidence="2">JCM 18052</strain>
    </source>
</reference>
<keyword evidence="3" id="KW-1185">Reference proteome</keyword>
<sequence>MRFWQLWVLLAFFLIPAWCSGATNGQYGSFLYSDNGTSVTITGYSSTSTATAVIPSTINQRPVTRIGDYAFYNSKISGVSIPKDVREIGTGAFHGCAGFKRFDIPAGVTSIEGNVFVGCVNLSFISMGQENPNYSSSQGGVLFNKTGTILIAYPPAKVGSYEIPSTVTVVGDNAFYGCERLTSVYIPSSVTMIGGDAFKYCSGLTNLTLAWKIGRMGDGAFSNCWSLRKASISGLTRIPNSAFNSCIRLESIFIPNTVTAIGNDAFANCTALKNVTIPPSVASIGSLAFFNCNNLSRVTFDGRAPSMGSQPLVGLMFGGAAGDFVIHYYDANGFSSPTWLGYPAVNMGERTQPKIWLNKWGLPYDSAMSDDPNGDGVSLLMAYALNLDPNQNLGSLLPQAELDSQGLVMSFYSGTPGITYTVETSTDMIKWGTEDVVLFKPEWSATTIATVPDPGPNRFMRLVVSQ</sequence>
<comment type="caution">
    <text evidence="2">The sequence shown here is derived from an EMBL/GenBank/DDBJ whole genome shotgun (WGS) entry which is preliminary data.</text>
</comment>
<feature type="chain" id="PRO_5038049458" evidence="1">
    <location>
        <begin position="22"/>
        <end position="466"/>
    </location>
</feature>
<evidence type="ECO:0000256" key="1">
    <source>
        <dbReference type="SAM" id="SignalP"/>
    </source>
</evidence>
<dbReference type="PANTHER" id="PTHR45661:SF3">
    <property type="entry name" value="IG-LIKE DOMAIN-CONTAINING PROTEIN"/>
    <property type="match status" value="1"/>
</dbReference>
<dbReference type="InterPro" id="IPR026906">
    <property type="entry name" value="LRR_5"/>
</dbReference>
<gene>
    <name evidence="2" type="ORF">JIN84_10140</name>
</gene>
<dbReference type="Proteomes" id="UP000600139">
    <property type="component" value="Unassembled WGS sequence"/>
</dbReference>
<dbReference type="InterPro" id="IPR032675">
    <property type="entry name" value="LRR_dom_sf"/>
</dbReference>
<evidence type="ECO:0000313" key="3">
    <source>
        <dbReference type="Proteomes" id="UP000600139"/>
    </source>
</evidence>
<dbReference type="Pfam" id="PF13306">
    <property type="entry name" value="LRR_5"/>
    <property type="match status" value="2"/>
</dbReference>
<feature type="signal peptide" evidence="1">
    <location>
        <begin position="1"/>
        <end position="21"/>
    </location>
</feature>
<dbReference type="RefSeq" id="WP_200350939.1">
    <property type="nucleotide sequence ID" value="NZ_BAABHZ010000006.1"/>
</dbReference>
<name>A0A934VC04_9BACT</name>
<protein>
    <submittedName>
        <fullName evidence="2">Leucine-rich repeat domain-containing protein</fullName>
    </submittedName>
</protein>
<dbReference type="InterPro" id="IPR053139">
    <property type="entry name" value="Surface_bspA-like"/>
</dbReference>
<organism evidence="2 3">
    <name type="scientific">Luteolibacter yonseiensis</name>
    <dbReference type="NCBI Taxonomy" id="1144680"/>
    <lineage>
        <taxon>Bacteria</taxon>
        <taxon>Pseudomonadati</taxon>
        <taxon>Verrucomicrobiota</taxon>
        <taxon>Verrucomicrobiia</taxon>
        <taxon>Verrucomicrobiales</taxon>
        <taxon>Verrucomicrobiaceae</taxon>
        <taxon>Luteolibacter</taxon>
    </lineage>
</organism>
<dbReference type="SUPFAM" id="SSF52058">
    <property type="entry name" value="L domain-like"/>
    <property type="match status" value="1"/>
</dbReference>
<keyword evidence="1" id="KW-0732">Signal</keyword>
<dbReference type="Gene3D" id="3.80.10.10">
    <property type="entry name" value="Ribonuclease Inhibitor"/>
    <property type="match status" value="2"/>
</dbReference>
<dbReference type="PANTHER" id="PTHR45661">
    <property type="entry name" value="SURFACE ANTIGEN"/>
    <property type="match status" value="1"/>
</dbReference>
<evidence type="ECO:0000313" key="2">
    <source>
        <dbReference type="EMBL" id="MBK1815979.1"/>
    </source>
</evidence>